<dbReference type="PROSITE" id="PS50093">
    <property type="entry name" value="PKD"/>
    <property type="match status" value="1"/>
</dbReference>
<dbReference type="Proteomes" id="UP000008635">
    <property type="component" value="Chromosome"/>
</dbReference>
<dbReference type="STRING" id="709986.Deima_1973"/>
<keyword evidence="5" id="KW-0378">Hydrolase</keyword>
<reference evidence="6" key="2">
    <citation type="submission" date="2011-01" db="EMBL/GenBank/DDBJ databases">
        <title>The complete genome of Deinococcus maricopensis DSM 21211.</title>
        <authorList>
            <consortium name="US DOE Joint Genome Institute (JGI-PGF)"/>
            <person name="Lucas S."/>
            <person name="Copeland A."/>
            <person name="Lapidus A."/>
            <person name="Goodwin L."/>
            <person name="Pitluck S."/>
            <person name="Kyrpides N."/>
            <person name="Mavromatis K."/>
            <person name="Pagani I."/>
            <person name="Ivanova N."/>
            <person name="Ovchinnikova G."/>
            <person name="Zeytun A."/>
            <person name="Detter J.C."/>
            <person name="Han C."/>
            <person name="Land M."/>
            <person name="Hauser L."/>
            <person name="Markowitz V."/>
            <person name="Cheng J.-F."/>
            <person name="Hugenholtz P."/>
            <person name="Woyke T."/>
            <person name="Wu D."/>
            <person name="Pukall R."/>
            <person name="Gehrich-Schroeter G."/>
            <person name="Brambilla E."/>
            <person name="Klenk H.-P."/>
            <person name="Eisen J.A."/>
        </authorList>
    </citation>
    <scope>NUCLEOTIDE SEQUENCE [LARGE SCALE GENOMIC DNA]</scope>
    <source>
        <strain evidence="6">DSM 21211 / LMG 22137 / NRRL B-23946 / LB-34</strain>
    </source>
</reference>
<sequence precursor="true">MTRKALPLMALLALAACSQPTTQRPQPAPAQPASAGVYEVSFLNAFSKNADTRVTALPTASLRGQTLGNVSGALNFSKLSVDTFTVESTGKRYVRATYRVTNNTGRAIENLTFVPLNTDDTDGDASNNATTPTVGATAFKDVRYYDGSDASARATALTPTRAQTYDPNTNSVSNDASATPYLTGLDTSALTPDAPAGLSANFVAPAGWRASTFLAPGASSVVTFAVSLDMAQTPAGDPFAFSVVVTAADEPQPITLTAIHAAQGATPNGDAATPLNGQAVTVQGVVTGNYSGAGKLNGFYIQAPDADADADPTTSEGLFVYCGGTSTCTDVNVGDLVRVSGTLAEFGGGTQLGTVTRLDVMATNQPLPAPVDVTLPVATTGTWERYEGMRLRFPGTLTVTDNYGYGRYGQLGLSSGGRLYNPTNGNDASTADLNTRRKIILDDGVSSQNPGTLAYLSDQNTRRTGSTTADLAGIWAQNSGGYMLEPTGLVAFTDANPRQDSPNDVGQNATVRVAGANVLNYFTALVNSNTGCTTDGVDANARGANNCGEFLRQQAKVVAALKGLNADVVTLMEVQNNGDKALANLTDALNAAVGAGTYDYIHTGTIGTDAIHVAMIYKPANVTPVGAYRIDNNNVYSRPPLAQTFKDNHGGVFTVVANHLKSKGSCPTSGDIDNGQGCWNTLRVQQAQALLNFVDTLKTATGDQDVLLMGDFNAYGNEDPINTIVAGGFESLNKRIPAEDRYSYQFGSLFGYLDHALATNTLAGQVTGITEWHINSDEPTVADYNVEFKNVPGCTSASCTGLDLYGPGPFRASDHDPVLVGLNLTPTNALGVNATGAGTATTGQPYTLTISSTGTPTALSVDWGDGTTEPVAANATSASHAYASAGARTITVTATRGTETQTATQNVTVGDATVTLTAPATAAVTIGSGTTLSATLSAAYNLGSVTVTAATAQSGLSATVTPATAGNGTTALSVNVSADSAVPAGTYPITLTATGTGVSDSKTVNVTVSAAQAGVGRLVISQVYGGGGNNGAQYKNDFIELFNAGSGPISTQGLSLQYAGPTGAFGTANVFALPALTVQPGRYVLVQLAAGTGGTVDLPTPDATGALALGGTNGKVALASSTAAISGKSDASVLDFVGYGSANEFEGTAGVSALSNSTGAQRKNAGCTDTNQNSTDFSVAAPTPRNSSTDANLCP</sequence>
<name>E8U979_DEIML</name>
<protein>
    <submittedName>
        <fullName evidence="5">Endonuclease/exonuclease/phosphatase</fullName>
    </submittedName>
</protein>
<dbReference type="InterPro" id="IPR047971">
    <property type="entry name" value="ExeM-like"/>
</dbReference>
<evidence type="ECO:0000256" key="1">
    <source>
        <dbReference type="SAM" id="MobiDB-lite"/>
    </source>
</evidence>
<dbReference type="InterPro" id="IPR036691">
    <property type="entry name" value="Endo/exonu/phosph_ase_sf"/>
</dbReference>
<keyword evidence="5" id="KW-0269">Exonuclease</keyword>
<keyword evidence="5" id="KW-0540">Nuclease</keyword>
<dbReference type="SUPFAM" id="SSF56219">
    <property type="entry name" value="DNase I-like"/>
    <property type="match status" value="1"/>
</dbReference>
<evidence type="ECO:0000256" key="2">
    <source>
        <dbReference type="SAM" id="SignalP"/>
    </source>
</evidence>
<accession>E8U979</accession>
<dbReference type="RefSeq" id="WP_013557123.1">
    <property type="nucleotide sequence ID" value="NC_014958.1"/>
</dbReference>
<dbReference type="Pfam" id="PF00932">
    <property type="entry name" value="LTD"/>
    <property type="match status" value="1"/>
</dbReference>
<dbReference type="Pfam" id="PF03372">
    <property type="entry name" value="Exo_endo_phos"/>
    <property type="match status" value="1"/>
</dbReference>
<evidence type="ECO:0000259" key="3">
    <source>
        <dbReference type="PROSITE" id="PS50093"/>
    </source>
</evidence>
<keyword evidence="6" id="KW-1185">Reference proteome</keyword>
<gene>
    <name evidence="5" type="ordered locus">Deima_1973</name>
</gene>
<dbReference type="HOGENOM" id="CLU_006338_1_1_0"/>
<evidence type="ECO:0000313" key="6">
    <source>
        <dbReference type="Proteomes" id="UP000008635"/>
    </source>
</evidence>
<dbReference type="GO" id="GO:0004519">
    <property type="term" value="F:endonuclease activity"/>
    <property type="evidence" value="ECO:0007669"/>
    <property type="project" value="UniProtKB-KW"/>
</dbReference>
<organism evidence="5 6">
    <name type="scientific">Deinococcus maricopensis (strain DSM 21211 / LMG 22137 / NRRL B-23946 / LB-34)</name>
    <dbReference type="NCBI Taxonomy" id="709986"/>
    <lineage>
        <taxon>Bacteria</taxon>
        <taxon>Thermotogati</taxon>
        <taxon>Deinococcota</taxon>
        <taxon>Deinococci</taxon>
        <taxon>Deinococcales</taxon>
        <taxon>Deinococcaceae</taxon>
        <taxon>Deinococcus</taxon>
    </lineage>
</organism>
<dbReference type="eggNOG" id="COG2374">
    <property type="taxonomic scope" value="Bacteria"/>
</dbReference>
<evidence type="ECO:0000259" key="4">
    <source>
        <dbReference type="PROSITE" id="PS51841"/>
    </source>
</evidence>
<feature type="region of interest" description="Disordered" evidence="1">
    <location>
        <begin position="1158"/>
        <end position="1195"/>
    </location>
</feature>
<dbReference type="InterPro" id="IPR005135">
    <property type="entry name" value="Endo/exonuclease/phosphatase"/>
</dbReference>
<dbReference type="EMBL" id="CP002454">
    <property type="protein sequence ID" value="ADV67618.1"/>
    <property type="molecule type" value="Genomic_DNA"/>
</dbReference>
<dbReference type="InterPro" id="IPR035986">
    <property type="entry name" value="PKD_dom_sf"/>
</dbReference>
<dbReference type="Gene3D" id="3.60.10.10">
    <property type="entry name" value="Endonuclease/exonuclease/phosphatase"/>
    <property type="match status" value="1"/>
</dbReference>
<dbReference type="CDD" id="cd10283">
    <property type="entry name" value="MnuA_DNase1-like"/>
    <property type="match status" value="1"/>
</dbReference>
<feature type="domain" description="LTD" evidence="4">
    <location>
        <begin position="1002"/>
        <end position="1141"/>
    </location>
</feature>
<feature type="chain" id="PRO_5003228487" evidence="2">
    <location>
        <begin position="24"/>
        <end position="1195"/>
    </location>
</feature>
<dbReference type="KEGG" id="dmr:Deima_1973"/>
<feature type="compositionally biased region" description="Polar residues" evidence="1">
    <location>
        <begin position="1158"/>
        <end position="1177"/>
    </location>
</feature>
<keyword evidence="5" id="KW-0255">Endonuclease</keyword>
<dbReference type="PROSITE" id="PS51841">
    <property type="entry name" value="LTD"/>
    <property type="match status" value="1"/>
</dbReference>
<feature type="compositionally biased region" description="Polar residues" evidence="1">
    <location>
        <begin position="1184"/>
        <end position="1195"/>
    </location>
</feature>
<dbReference type="NCBIfam" id="NF033681">
    <property type="entry name" value="ExeM_NucH_DNase"/>
    <property type="match status" value="1"/>
</dbReference>
<keyword evidence="2" id="KW-0732">Signal</keyword>
<reference evidence="5 6" key="1">
    <citation type="journal article" date="2011" name="Stand. Genomic Sci.">
        <title>Complete genome sequence of Deinococcus maricopensis type strain (LB-34).</title>
        <authorList>
            <person name="Pukall R."/>
            <person name="Zeytun A."/>
            <person name="Lucas S."/>
            <person name="Lapidus A."/>
            <person name="Hammon N."/>
            <person name="Deshpande S."/>
            <person name="Nolan M."/>
            <person name="Cheng J.F."/>
            <person name="Pitluck S."/>
            <person name="Liolios K."/>
            <person name="Pagani I."/>
            <person name="Mikhailova N."/>
            <person name="Ivanova N."/>
            <person name="Mavromatis K."/>
            <person name="Pati A."/>
            <person name="Tapia R."/>
            <person name="Han C."/>
            <person name="Goodwin L."/>
            <person name="Chen A."/>
            <person name="Palaniappan K."/>
            <person name="Land M."/>
            <person name="Hauser L."/>
            <person name="Chang Y.J."/>
            <person name="Jeffries C.D."/>
            <person name="Brambilla E.M."/>
            <person name="Rohde M."/>
            <person name="Goker M."/>
            <person name="Detter J.C."/>
            <person name="Woyke T."/>
            <person name="Bristow J."/>
            <person name="Eisen J.A."/>
            <person name="Markowitz V."/>
            <person name="Hugenholtz P."/>
            <person name="Kyrpides N.C."/>
            <person name="Klenk H.P."/>
        </authorList>
    </citation>
    <scope>NUCLEOTIDE SEQUENCE [LARGE SCALE GENOMIC DNA]</scope>
    <source>
        <strain evidence="6">DSM 21211 / LMG 22137 / NRRL B-23946 / LB-34</strain>
    </source>
</reference>
<proteinExistence type="predicted"/>
<dbReference type="PANTHER" id="PTHR42834">
    <property type="entry name" value="ENDONUCLEASE/EXONUCLEASE/PHOSPHATASE FAMILY PROTEIN (AFU_ORTHOLOGUE AFUA_3G09210)"/>
    <property type="match status" value="1"/>
</dbReference>
<dbReference type="Gene3D" id="2.60.40.10">
    <property type="entry name" value="Immunoglobulins"/>
    <property type="match status" value="1"/>
</dbReference>
<dbReference type="InterPro" id="IPR013783">
    <property type="entry name" value="Ig-like_fold"/>
</dbReference>
<dbReference type="PROSITE" id="PS51257">
    <property type="entry name" value="PROKAR_LIPOPROTEIN"/>
    <property type="match status" value="1"/>
</dbReference>
<dbReference type="InterPro" id="IPR000601">
    <property type="entry name" value="PKD_dom"/>
</dbReference>
<feature type="signal peptide" evidence="2">
    <location>
        <begin position="1"/>
        <end position="23"/>
    </location>
</feature>
<evidence type="ECO:0000313" key="5">
    <source>
        <dbReference type="EMBL" id="ADV67618.1"/>
    </source>
</evidence>
<dbReference type="InterPro" id="IPR001322">
    <property type="entry name" value="Lamin_tail_dom"/>
</dbReference>
<dbReference type="GO" id="GO:0004527">
    <property type="term" value="F:exonuclease activity"/>
    <property type="evidence" value="ECO:0007669"/>
    <property type="project" value="UniProtKB-KW"/>
</dbReference>
<dbReference type="SUPFAM" id="SSF49299">
    <property type="entry name" value="PKD domain"/>
    <property type="match status" value="1"/>
</dbReference>
<feature type="domain" description="PKD" evidence="3">
    <location>
        <begin position="839"/>
        <end position="909"/>
    </location>
</feature>
<dbReference type="CDD" id="cd04486">
    <property type="entry name" value="YhcR_OBF_like"/>
    <property type="match status" value="1"/>
</dbReference>
<dbReference type="PANTHER" id="PTHR42834:SF1">
    <property type="entry name" value="ENDONUCLEASE_EXONUCLEASE_PHOSPHATASE FAMILY PROTEIN (AFU_ORTHOLOGUE AFUA_3G09210)"/>
    <property type="match status" value="1"/>
</dbReference>
<dbReference type="AlphaFoldDB" id="E8U979"/>